<dbReference type="EMBL" id="KV454485">
    <property type="protein sequence ID" value="ODV59698.1"/>
    <property type="molecule type" value="Genomic_DNA"/>
</dbReference>
<reference evidence="2" key="1">
    <citation type="submission" date="2016-05" db="EMBL/GenBank/DDBJ databases">
        <title>Comparative genomics of biotechnologically important yeasts.</title>
        <authorList>
            <consortium name="DOE Joint Genome Institute"/>
            <person name="Riley R."/>
            <person name="Haridas S."/>
            <person name="Wolfe K.H."/>
            <person name="Lopes M.R."/>
            <person name="Hittinger C.T."/>
            <person name="Goker M."/>
            <person name="Salamov A."/>
            <person name="Wisecaver J."/>
            <person name="Long T.M."/>
            <person name="Aerts A.L."/>
            <person name="Barry K."/>
            <person name="Choi C."/>
            <person name="Clum A."/>
            <person name="Coughlan A.Y."/>
            <person name="Deshpande S."/>
            <person name="Douglass A.P."/>
            <person name="Hanson S.J."/>
            <person name="Klenk H.-P."/>
            <person name="Labutti K."/>
            <person name="Lapidus A."/>
            <person name="Lindquist E."/>
            <person name="Lipzen A."/>
            <person name="Meier-Kolthoff J.P."/>
            <person name="Ohm R.A."/>
            <person name="Otillar R.P."/>
            <person name="Pangilinan J."/>
            <person name="Peng Y."/>
            <person name="Rokas A."/>
            <person name="Rosa C.A."/>
            <person name="Scheuner C."/>
            <person name="Sibirny A.A."/>
            <person name="Slot J.C."/>
            <person name="Stielow J.B."/>
            <person name="Sun H."/>
            <person name="Kurtzman C.P."/>
            <person name="Blackwell M."/>
            <person name="Grigoriev I.V."/>
            <person name="Jeffries T.W."/>
        </authorList>
    </citation>
    <scope>NUCLEOTIDE SEQUENCE [LARGE SCALE GENOMIC DNA]</scope>
    <source>
        <strain evidence="2">DSM 1968</strain>
    </source>
</reference>
<gene>
    <name evidence="1" type="ORF">ASCRUDRAFT_77042</name>
</gene>
<proteinExistence type="predicted"/>
<accession>A0A1D2VDB5</accession>
<dbReference type="AlphaFoldDB" id="A0A1D2VDB5"/>
<protein>
    <submittedName>
        <fullName evidence="1">Uncharacterized protein</fullName>
    </submittedName>
</protein>
<evidence type="ECO:0000313" key="2">
    <source>
        <dbReference type="Proteomes" id="UP000095038"/>
    </source>
</evidence>
<name>A0A1D2VDB5_9ASCO</name>
<dbReference type="RefSeq" id="XP_020046005.1">
    <property type="nucleotide sequence ID" value="XM_020193706.1"/>
</dbReference>
<organism evidence="1 2">
    <name type="scientific">Ascoidea rubescens DSM 1968</name>
    <dbReference type="NCBI Taxonomy" id="1344418"/>
    <lineage>
        <taxon>Eukaryota</taxon>
        <taxon>Fungi</taxon>
        <taxon>Dikarya</taxon>
        <taxon>Ascomycota</taxon>
        <taxon>Saccharomycotina</taxon>
        <taxon>Saccharomycetes</taxon>
        <taxon>Ascoideaceae</taxon>
        <taxon>Ascoidea</taxon>
    </lineage>
</organism>
<feature type="non-terminal residue" evidence="1">
    <location>
        <position position="236"/>
    </location>
</feature>
<sequence length="236" mass="26605">MEVRSKSVSHVTQKFEFAPSVRKISFNFDTYNFDTVKLSDVDTSQNTFQDISADVSYKLEIFQFPIGGIPSGKKRKLKGGFKIRLMTNMHNTPEITYILNLQILSLDGEAIIHPALDLDYINGKTIAKGFYESTDKTKFSSYLFDFSNIGLKHVGIYVFRLSLYKDIQLDKVNEAFKLIYLGEFIDSPELLIGSSKRIPRTQDVPELVYSPIDVSTIDSNSSSPTPMPCGDLVTIT</sequence>
<keyword evidence="2" id="KW-1185">Reference proteome</keyword>
<dbReference type="GeneID" id="30967342"/>
<evidence type="ECO:0000313" key="1">
    <source>
        <dbReference type="EMBL" id="ODV59698.1"/>
    </source>
</evidence>
<dbReference type="Proteomes" id="UP000095038">
    <property type="component" value="Unassembled WGS sequence"/>
</dbReference>
<dbReference type="InParanoid" id="A0A1D2VDB5"/>